<evidence type="ECO:0000256" key="1">
    <source>
        <dbReference type="SAM" id="SignalP"/>
    </source>
</evidence>
<reference evidence="2" key="1">
    <citation type="submission" date="2023-10" db="EMBL/GenBank/DDBJ databases">
        <title>Genome assembly of Pristionchus species.</title>
        <authorList>
            <person name="Yoshida K."/>
            <person name="Sommer R.J."/>
        </authorList>
    </citation>
    <scope>NUCLEOTIDE SEQUENCE</scope>
    <source>
        <strain evidence="2">RS0144</strain>
    </source>
</reference>
<dbReference type="Proteomes" id="UP001432027">
    <property type="component" value="Unassembled WGS sequence"/>
</dbReference>
<protein>
    <submittedName>
        <fullName evidence="2">Uncharacterized protein</fullName>
    </submittedName>
</protein>
<evidence type="ECO:0000313" key="2">
    <source>
        <dbReference type="EMBL" id="GMS94791.1"/>
    </source>
</evidence>
<comment type="caution">
    <text evidence="2">The sequence shown here is derived from an EMBL/GenBank/DDBJ whole genome shotgun (WGS) entry which is preliminary data.</text>
</comment>
<evidence type="ECO:0000313" key="3">
    <source>
        <dbReference type="Proteomes" id="UP001432027"/>
    </source>
</evidence>
<keyword evidence="3" id="KW-1185">Reference proteome</keyword>
<organism evidence="2 3">
    <name type="scientific">Pristionchus entomophagus</name>
    <dbReference type="NCBI Taxonomy" id="358040"/>
    <lineage>
        <taxon>Eukaryota</taxon>
        <taxon>Metazoa</taxon>
        <taxon>Ecdysozoa</taxon>
        <taxon>Nematoda</taxon>
        <taxon>Chromadorea</taxon>
        <taxon>Rhabditida</taxon>
        <taxon>Rhabditina</taxon>
        <taxon>Diplogasteromorpha</taxon>
        <taxon>Diplogasteroidea</taxon>
        <taxon>Neodiplogasteridae</taxon>
        <taxon>Pristionchus</taxon>
    </lineage>
</organism>
<proteinExistence type="predicted"/>
<feature type="signal peptide" evidence="1">
    <location>
        <begin position="1"/>
        <end position="23"/>
    </location>
</feature>
<dbReference type="EMBL" id="BTSX01000004">
    <property type="protein sequence ID" value="GMS94791.1"/>
    <property type="molecule type" value="Genomic_DNA"/>
</dbReference>
<dbReference type="AlphaFoldDB" id="A0AAV5TKD6"/>
<keyword evidence="1" id="KW-0732">Signal</keyword>
<feature type="non-terminal residue" evidence="2">
    <location>
        <position position="1"/>
    </location>
</feature>
<name>A0AAV5TKD6_9BILA</name>
<feature type="chain" id="PRO_5043977822" evidence="1">
    <location>
        <begin position="24"/>
        <end position="108"/>
    </location>
</feature>
<accession>A0AAV5TKD6</accession>
<sequence length="108" mass="11955">AVSTPTMHSASVLLLALIAGLFALSVAVERNENGPAFAFMDRRGNEGKFAYNTRFAKRSGDESDSKFPFAFAKRSAQDDVVEQVVEKFARRFAREVMQNANERGFAFA</sequence>
<gene>
    <name evidence="2" type="ORF">PENTCL1PPCAC_16966</name>
</gene>